<dbReference type="Gramene" id="Vitis05g00585.t02">
    <property type="protein sequence ID" value="Vitis05g00585.t02.CDS"/>
    <property type="gene ID" value="Vitis05g00585"/>
</dbReference>
<keyword evidence="3" id="KW-0333">Golgi apparatus</keyword>
<keyword evidence="6" id="KW-1185">Reference proteome</keyword>
<evidence type="ECO:0000256" key="3">
    <source>
        <dbReference type="ARBA" id="ARBA00023034"/>
    </source>
</evidence>
<proteinExistence type="inferred from homology"/>
<dbReference type="PANTHER" id="PTHR31682">
    <property type="entry name" value="UDP-ARABINOSE MUTASE"/>
    <property type="match status" value="1"/>
</dbReference>
<comment type="subcellular location">
    <subcellularLocation>
        <location evidence="1">Golgi apparatus</location>
    </subcellularLocation>
</comment>
<dbReference type="InParanoid" id="F6HDP2"/>
<name>F6HDP2_VITVI</name>
<gene>
    <name evidence="5" type="ordered locus">VIT_05s0020g03250</name>
</gene>
<dbReference type="STRING" id="29760.F6HDP2"/>
<dbReference type="InterPro" id="IPR037595">
    <property type="entry name" value="RGP_fam"/>
</dbReference>
<dbReference type="OrthoDB" id="784063at2759"/>
<evidence type="ECO:0000313" key="5">
    <source>
        <dbReference type="EMBL" id="CCB50413.1"/>
    </source>
</evidence>
<evidence type="ECO:0000256" key="2">
    <source>
        <dbReference type="ARBA" id="ARBA00008986"/>
    </source>
</evidence>
<comment type="similarity">
    <text evidence="2">Belongs to the RGP family.</text>
</comment>
<dbReference type="AlphaFoldDB" id="F6HDP2"/>
<evidence type="ECO:0000256" key="4">
    <source>
        <dbReference type="ARBA" id="ARBA00023316"/>
    </source>
</evidence>
<evidence type="ECO:0000256" key="1">
    <source>
        <dbReference type="ARBA" id="ARBA00004555"/>
    </source>
</evidence>
<dbReference type="GO" id="GO:0005794">
    <property type="term" value="C:Golgi apparatus"/>
    <property type="evidence" value="ECO:0007669"/>
    <property type="project" value="UniProtKB-SubCell"/>
</dbReference>
<accession>F6HDP2</accession>
<dbReference type="EMBL" id="FN595749">
    <property type="protein sequence ID" value="CCB50413.1"/>
    <property type="molecule type" value="Genomic_DNA"/>
</dbReference>
<dbReference type="Pfam" id="PF03214">
    <property type="entry name" value="RGP"/>
    <property type="match status" value="1"/>
</dbReference>
<evidence type="ECO:0000313" key="6">
    <source>
        <dbReference type="Proteomes" id="UP000009183"/>
    </source>
</evidence>
<dbReference type="Proteomes" id="UP000009183">
    <property type="component" value="Chromosome 5"/>
</dbReference>
<reference evidence="6" key="1">
    <citation type="journal article" date="2007" name="Nature">
        <title>The grapevine genome sequence suggests ancestral hexaploidization in major angiosperm phyla.</title>
        <authorList>
            <consortium name="The French-Italian Public Consortium for Grapevine Genome Characterization."/>
            <person name="Jaillon O."/>
            <person name="Aury J.-M."/>
            <person name="Noel B."/>
            <person name="Policriti A."/>
            <person name="Clepet C."/>
            <person name="Casagrande A."/>
            <person name="Choisne N."/>
            <person name="Aubourg S."/>
            <person name="Vitulo N."/>
            <person name="Jubin C."/>
            <person name="Vezzi A."/>
            <person name="Legeai F."/>
            <person name="Hugueney P."/>
            <person name="Dasilva C."/>
            <person name="Horner D."/>
            <person name="Mica E."/>
            <person name="Jublot D."/>
            <person name="Poulain J."/>
            <person name="Bruyere C."/>
            <person name="Billault A."/>
            <person name="Segurens B."/>
            <person name="Gouyvenoux M."/>
            <person name="Ugarte E."/>
            <person name="Cattonaro F."/>
            <person name="Anthouard V."/>
            <person name="Vico V."/>
            <person name="Del Fabbro C."/>
            <person name="Alaux M."/>
            <person name="Di Gaspero G."/>
            <person name="Dumas V."/>
            <person name="Felice N."/>
            <person name="Paillard S."/>
            <person name="Juman I."/>
            <person name="Moroldo M."/>
            <person name="Scalabrin S."/>
            <person name="Canaguier A."/>
            <person name="Le Clainche I."/>
            <person name="Malacrida G."/>
            <person name="Durand E."/>
            <person name="Pesole G."/>
            <person name="Laucou V."/>
            <person name="Chatelet P."/>
            <person name="Merdinoglu D."/>
            <person name="Delledonne M."/>
            <person name="Pezzotti M."/>
            <person name="Lecharny A."/>
            <person name="Scarpelli C."/>
            <person name="Artiguenave F."/>
            <person name="Pe M.E."/>
            <person name="Valle G."/>
            <person name="Morgante M."/>
            <person name="Caboche M."/>
            <person name="Adam-Blondon A.-F."/>
            <person name="Weissenbach J."/>
            <person name="Quetier F."/>
            <person name="Wincker P."/>
        </authorList>
    </citation>
    <scope>NUCLEOTIDE SEQUENCE [LARGE SCALE GENOMIC DNA]</scope>
    <source>
        <strain evidence="6">cv. Pinot noir / PN40024</strain>
    </source>
</reference>
<dbReference type="HOGENOM" id="CLU_2659579_0_0_1"/>
<dbReference type="GO" id="GO:0071555">
    <property type="term" value="P:cell wall organization"/>
    <property type="evidence" value="ECO:0007669"/>
    <property type="project" value="UniProtKB-KW"/>
</dbReference>
<protein>
    <submittedName>
        <fullName evidence="5">Uncharacterized protein</fullName>
    </submittedName>
</protein>
<keyword evidence="4" id="KW-0961">Cell wall biogenesis/degradation</keyword>
<organism evidence="5 6">
    <name type="scientific">Vitis vinifera</name>
    <name type="common">Grape</name>
    <dbReference type="NCBI Taxonomy" id="29760"/>
    <lineage>
        <taxon>Eukaryota</taxon>
        <taxon>Viridiplantae</taxon>
        <taxon>Streptophyta</taxon>
        <taxon>Embryophyta</taxon>
        <taxon>Tracheophyta</taxon>
        <taxon>Spermatophyta</taxon>
        <taxon>Magnoliopsida</taxon>
        <taxon>eudicotyledons</taxon>
        <taxon>Gunneridae</taxon>
        <taxon>Pentapetalae</taxon>
        <taxon>rosids</taxon>
        <taxon>Vitales</taxon>
        <taxon>Vitaceae</taxon>
        <taxon>Viteae</taxon>
        <taxon>Vitis</taxon>
    </lineage>
</organism>
<dbReference type="PaxDb" id="29760-VIT_05s0020g03250.t01"/>
<sequence>MIRVSEGFNYELYDRNDVNRILGSKTSRISFKDSACCCFGFLVSKRKHIFPIDDDCFIAKDPIRKEIVVFGAWSCQ</sequence>
<dbReference type="PANTHER" id="PTHR31682:SF45">
    <property type="entry name" value="UDP-ARABINOPYRANOSE MUTASE"/>
    <property type="match status" value="1"/>
</dbReference>